<dbReference type="Pfam" id="PF00069">
    <property type="entry name" value="Pkinase"/>
    <property type="match status" value="1"/>
</dbReference>
<feature type="compositionally biased region" description="Polar residues" evidence="3">
    <location>
        <begin position="358"/>
        <end position="369"/>
    </location>
</feature>
<dbReference type="PANTHER" id="PTHR24346">
    <property type="entry name" value="MAP/MICROTUBULE AFFINITY-REGULATING KINASE"/>
    <property type="match status" value="1"/>
</dbReference>
<dbReference type="GO" id="GO:0035556">
    <property type="term" value="P:intracellular signal transduction"/>
    <property type="evidence" value="ECO:0007669"/>
    <property type="project" value="TreeGrafter"/>
</dbReference>
<evidence type="ECO:0000256" key="3">
    <source>
        <dbReference type="SAM" id="MobiDB-lite"/>
    </source>
</evidence>
<proteinExistence type="predicted"/>
<keyword evidence="1" id="KW-0547">Nucleotide-binding</keyword>
<gene>
    <name evidence="5" type="ORF">SARC_05061</name>
</gene>
<dbReference type="FunFam" id="1.10.510.10:FF:000571">
    <property type="entry name" value="Maternal embryonic leucine zipper kinase"/>
    <property type="match status" value="1"/>
</dbReference>
<dbReference type="STRING" id="667725.A0A0L0G1H7"/>
<feature type="domain" description="Protein kinase" evidence="4">
    <location>
        <begin position="46"/>
        <end position="305"/>
    </location>
</feature>
<dbReference type="AlphaFoldDB" id="A0A0L0G1H7"/>
<keyword evidence="5" id="KW-0808">Transferase</keyword>
<dbReference type="InterPro" id="IPR000719">
    <property type="entry name" value="Prot_kinase_dom"/>
</dbReference>
<dbReference type="PROSITE" id="PS50011">
    <property type="entry name" value="PROTEIN_KINASE_DOM"/>
    <property type="match status" value="1"/>
</dbReference>
<dbReference type="SUPFAM" id="SSF56112">
    <property type="entry name" value="Protein kinase-like (PK-like)"/>
    <property type="match status" value="1"/>
</dbReference>
<evidence type="ECO:0000313" key="6">
    <source>
        <dbReference type="Proteomes" id="UP000054560"/>
    </source>
</evidence>
<dbReference type="Proteomes" id="UP000054560">
    <property type="component" value="Unassembled WGS sequence"/>
</dbReference>
<organism evidence="5 6">
    <name type="scientific">Sphaeroforma arctica JP610</name>
    <dbReference type="NCBI Taxonomy" id="667725"/>
    <lineage>
        <taxon>Eukaryota</taxon>
        <taxon>Ichthyosporea</taxon>
        <taxon>Ichthyophonida</taxon>
        <taxon>Sphaeroforma</taxon>
    </lineage>
</organism>
<evidence type="ECO:0000256" key="2">
    <source>
        <dbReference type="ARBA" id="ARBA00022840"/>
    </source>
</evidence>
<evidence type="ECO:0000256" key="1">
    <source>
        <dbReference type="ARBA" id="ARBA00022741"/>
    </source>
</evidence>
<dbReference type="GeneID" id="25905565"/>
<dbReference type="EMBL" id="KQ241905">
    <property type="protein sequence ID" value="KNC82661.1"/>
    <property type="molecule type" value="Genomic_DNA"/>
</dbReference>
<accession>A0A0L0G1H7</accession>
<evidence type="ECO:0000313" key="5">
    <source>
        <dbReference type="EMBL" id="KNC82661.1"/>
    </source>
</evidence>
<keyword evidence="6" id="KW-1185">Reference proteome</keyword>
<feature type="region of interest" description="Disordered" evidence="3">
    <location>
        <begin position="332"/>
        <end position="386"/>
    </location>
</feature>
<dbReference type="eggNOG" id="KOG0583">
    <property type="taxonomic scope" value="Eukaryota"/>
</dbReference>
<dbReference type="InterPro" id="IPR011009">
    <property type="entry name" value="Kinase-like_dom_sf"/>
</dbReference>
<dbReference type="Gene3D" id="1.10.510.10">
    <property type="entry name" value="Transferase(Phosphotransferase) domain 1"/>
    <property type="match status" value="1"/>
</dbReference>
<evidence type="ECO:0000259" key="4">
    <source>
        <dbReference type="PROSITE" id="PS50011"/>
    </source>
</evidence>
<keyword evidence="2" id="KW-0067">ATP-binding</keyword>
<dbReference type="RefSeq" id="XP_014156563.1">
    <property type="nucleotide sequence ID" value="XM_014301088.1"/>
</dbReference>
<keyword evidence="5" id="KW-0418">Kinase</keyword>
<dbReference type="InterPro" id="IPR008271">
    <property type="entry name" value="Ser/Thr_kinase_AS"/>
</dbReference>
<dbReference type="GO" id="GO:0005737">
    <property type="term" value="C:cytoplasm"/>
    <property type="evidence" value="ECO:0007669"/>
    <property type="project" value="TreeGrafter"/>
</dbReference>
<dbReference type="OrthoDB" id="6513151at2759"/>
<sequence>MCSQEVGIQMSSKILKGNSRIRGFPINMYNTHYHKYGDVQDLLREYVVIKTLSQGSTAEVFLAKERATGALMVVKEQRLEKSDIAFVDREAMLHSRLHHPNIVALYETAKNNEVMVLLQEYMGGGELYSAVIPNIGAHPMRVRHYFTQLVSAIRYMHDVGVAHRDIKLENVCLDSSKKTAKLVDFGLSECVNERPGALYKRHVGTIPYMAAELWYNQDATYVEVDIKATDVWALGVLLFCLLVGRFPWGEASHRSKEYQMYLRHDFTQQPWRTIPDTQSTLLIHMLDVNPARRWTSAQVERYIYTHWAVVGEPQNPNADEYPYMGKCRDFKHSRDEHDDSSDSGLGGTHRLATDSRIESMNTSSNTLYGTHTPVPGGSPHLQALVD</sequence>
<dbReference type="SMART" id="SM00220">
    <property type="entry name" value="S_TKc"/>
    <property type="match status" value="1"/>
</dbReference>
<dbReference type="PROSITE" id="PS00108">
    <property type="entry name" value="PROTEIN_KINASE_ST"/>
    <property type="match status" value="1"/>
</dbReference>
<dbReference type="GO" id="GO:0005524">
    <property type="term" value="F:ATP binding"/>
    <property type="evidence" value="ECO:0007669"/>
    <property type="project" value="UniProtKB-KW"/>
</dbReference>
<reference evidence="5 6" key="1">
    <citation type="submission" date="2011-02" db="EMBL/GenBank/DDBJ databases">
        <title>The Genome Sequence of Sphaeroforma arctica JP610.</title>
        <authorList>
            <consortium name="The Broad Institute Genome Sequencing Platform"/>
            <person name="Russ C."/>
            <person name="Cuomo C."/>
            <person name="Young S.K."/>
            <person name="Zeng Q."/>
            <person name="Gargeya S."/>
            <person name="Alvarado L."/>
            <person name="Berlin A."/>
            <person name="Chapman S.B."/>
            <person name="Chen Z."/>
            <person name="Freedman E."/>
            <person name="Gellesch M."/>
            <person name="Goldberg J."/>
            <person name="Griggs A."/>
            <person name="Gujja S."/>
            <person name="Heilman E."/>
            <person name="Heiman D."/>
            <person name="Howarth C."/>
            <person name="Mehta T."/>
            <person name="Neiman D."/>
            <person name="Pearson M."/>
            <person name="Roberts A."/>
            <person name="Saif S."/>
            <person name="Shea T."/>
            <person name="Shenoy N."/>
            <person name="Sisk P."/>
            <person name="Stolte C."/>
            <person name="Sykes S."/>
            <person name="White J."/>
            <person name="Yandava C."/>
            <person name="Burger G."/>
            <person name="Gray M.W."/>
            <person name="Holland P.W.H."/>
            <person name="King N."/>
            <person name="Lang F.B.F."/>
            <person name="Roger A.J."/>
            <person name="Ruiz-Trillo I."/>
            <person name="Haas B."/>
            <person name="Nusbaum C."/>
            <person name="Birren B."/>
        </authorList>
    </citation>
    <scope>NUCLEOTIDE SEQUENCE [LARGE SCALE GENOMIC DNA]</scope>
    <source>
        <strain evidence="5 6">JP610</strain>
    </source>
</reference>
<protein>
    <submittedName>
        <fullName evidence="5">CAMK/CAMKL/CHK1 protein kinase</fullName>
    </submittedName>
</protein>
<dbReference type="PANTHER" id="PTHR24346:SF30">
    <property type="entry name" value="MATERNAL EMBRYONIC LEUCINE ZIPPER KINASE"/>
    <property type="match status" value="1"/>
</dbReference>
<dbReference type="GO" id="GO:0004674">
    <property type="term" value="F:protein serine/threonine kinase activity"/>
    <property type="evidence" value="ECO:0007669"/>
    <property type="project" value="TreeGrafter"/>
</dbReference>
<name>A0A0L0G1H7_9EUKA</name>